<evidence type="ECO:0000313" key="4">
    <source>
        <dbReference type="Proteomes" id="UP000636800"/>
    </source>
</evidence>
<feature type="compositionally biased region" description="Basic and acidic residues" evidence="1">
    <location>
        <begin position="65"/>
        <end position="76"/>
    </location>
</feature>
<dbReference type="Proteomes" id="UP000636800">
    <property type="component" value="Unassembled WGS sequence"/>
</dbReference>
<organism evidence="2 4">
    <name type="scientific">Vanilla planifolia</name>
    <name type="common">Vanilla</name>
    <dbReference type="NCBI Taxonomy" id="51239"/>
    <lineage>
        <taxon>Eukaryota</taxon>
        <taxon>Viridiplantae</taxon>
        <taxon>Streptophyta</taxon>
        <taxon>Embryophyta</taxon>
        <taxon>Tracheophyta</taxon>
        <taxon>Spermatophyta</taxon>
        <taxon>Magnoliopsida</taxon>
        <taxon>Liliopsida</taxon>
        <taxon>Asparagales</taxon>
        <taxon>Orchidaceae</taxon>
        <taxon>Vanilloideae</taxon>
        <taxon>Vanilleae</taxon>
        <taxon>Vanilla</taxon>
    </lineage>
</organism>
<name>A0A835UAH5_VANPL</name>
<reference evidence="4 5" key="1">
    <citation type="journal article" date="2020" name="Nat. Food">
        <title>A phased Vanilla planifolia genome enables genetic improvement of flavour and production.</title>
        <authorList>
            <person name="Hasing T."/>
            <person name="Tang H."/>
            <person name="Brym M."/>
            <person name="Khazi F."/>
            <person name="Huang T."/>
            <person name="Chambers A.H."/>
        </authorList>
    </citation>
    <scope>NUCLEOTIDE SEQUENCE [LARGE SCALE GENOMIC DNA]</scope>
    <source>
        <tissue evidence="2">Leaf</tissue>
    </source>
</reference>
<protein>
    <submittedName>
        <fullName evidence="2">Uncharacterized protein</fullName>
    </submittedName>
</protein>
<dbReference type="EMBL" id="JADCNM010000019">
    <property type="protein sequence ID" value="KAG0452250.1"/>
    <property type="molecule type" value="Genomic_DNA"/>
</dbReference>
<proteinExistence type="predicted"/>
<feature type="region of interest" description="Disordered" evidence="1">
    <location>
        <begin position="61"/>
        <end position="88"/>
    </location>
</feature>
<gene>
    <name evidence="3" type="ORF">HPP92_025799</name>
    <name evidence="2" type="ORF">HPP92_026093</name>
</gene>
<evidence type="ECO:0000313" key="2">
    <source>
        <dbReference type="EMBL" id="KAG0452216.1"/>
    </source>
</evidence>
<keyword evidence="4" id="KW-1185">Reference proteome</keyword>
<accession>A0A835UAH5</accession>
<evidence type="ECO:0000313" key="3">
    <source>
        <dbReference type="EMBL" id="KAG0452250.1"/>
    </source>
</evidence>
<dbReference type="Proteomes" id="UP000639772">
    <property type="component" value="Unassembled WGS sequence"/>
</dbReference>
<comment type="caution">
    <text evidence="2">The sequence shown here is derived from an EMBL/GenBank/DDBJ whole genome shotgun (WGS) entry which is preliminary data.</text>
</comment>
<sequence length="88" mass="9350">MSASPEINRPSAGVFIISLPSRKTTGAAPPSRDRRASLSPWAALARAAKTTVHRPFTAAFTGPVKLKDPPSIHREPGSFGTRSPFVPD</sequence>
<evidence type="ECO:0000313" key="5">
    <source>
        <dbReference type="Proteomes" id="UP000639772"/>
    </source>
</evidence>
<dbReference type="AlphaFoldDB" id="A0A835UAH5"/>
<dbReference type="EMBL" id="JADCNL010000019">
    <property type="protein sequence ID" value="KAG0452216.1"/>
    <property type="molecule type" value="Genomic_DNA"/>
</dbReference>
<evidence type="ECO:0000256" key="1">
    <source>
        <dbReference type="SAM" id="MobiDB-lite"/>
    </source>
</evidence>